<evidence type="ECO:0000313" key="2">
    <source>
        <dbReference type="Proteomes" id="UP001631969"/>
    </source>
</evidence>
<accession>A0ACC7P766</accession>
<dbReference type="EMBL" id="JBJURJ010000018">
    <property type="protein sequence ID" value="MFM9331439.1"/>
    <property type="molecule type" value="Genomic_DNA"/>
</dbReference>
<sequence>MATTIEAYKAELSFSIIWDKIVRYASVGWDTLEEADVQALKWYGVFVRKSTPGYFMIRVRVPGGILEHGRFTAEQLRALADVTRDYGRDTMDLTTRQQVQLRWIRMEDVLTVLEKLNAAGLSTMQTGMDNIRNVTTCPVAGLQADEALDSRQLVKELNDSIVGNWKVANLPRKFNITVLGCCDNCTHAEINDIALTPAKRGDLSGYNVWVGGGLGSWGTQRSLSLDAFVLPEQATEICHGILELFHERGNREKRNKARLKFLIEEMGLLAFRKEVLGRLSFTPLSAGTELTDDHSHRDHIGVHPQKTPGLHYVGLNVVTGRMKLEHVYEVARLAEAYGNGEVRLTTAQNVIIANVPDSKLTELLAEPVLEQLQHDPLPFARGLISCTGNTFCPFAMIETKQRTLELVTYLDQQIGRSVMESIGVLEIHASGCPNSCGNPHTGQIGLIGKKVKVDGQVVEGADIYLGAEHGVHGSFNERWKIAVPFSEMGPLLEGMIRQYIEEREPEEPFRRWCIRNGLIQGELKQFAPMIKDEEHTA</sequence>
<name>A0ACC7P766_9BACL</name>
<keyword evidence="2" id="KW-1185">Reference proteome</keyword>
<dbReference type="Proteomes" id="UP001631969">
    <property type="component" value="Unassembled WGS sequence"/>
</dbReference>
<gene>
    <name evidence="1" type="ORF">ACI1P1_24390</name>
</gene>
<comment type="caution">
    <text evidence="1">The sequence shown here is derived from an EMBL/GenBank/DDBJ whole genome shotgun (WGS) entry which is preliminary data.</text>
</comment>
<protein>
    <submittedName>
        <fullName evidence="1">Uncharacterized protein</fullName>
    </submittedName>
</protein>
<evidence type="ECO:0000313" key="1">
    <source>
        <dbReference type="EMBL" id="MFM9331439.1"/>
    </source>
</evidence>
<organism evidence="1 2">
    <name type="scientific">Paenibacillus mesotrionivorans</name>
    <dbReference type="NCBI Taxonomy" id="3160968"/>
    <lineage>
        <taxon>Bacteria</taxon>
        <taxon>Bacillati</taxon>
        <taxon>Bacillota</taxon>
        <taxon>Bacilli</taxon>
        <taxon>Bacillales</taxon>
        <taxon>Paenibacillaceae</taxon>
        <taxon>Paenibacillus</taxon>
    </lineage>
</organism>
<reference evidence="1" key="1">
    <citation type="submission" date="2024-12" db="EMBL/GenBank/DDBJ databases">
        <authorList>
            <person name="Wu N."/>
        </authorList>
    </citation>
    <scope>NUCLEOTIDE SEQUENCE</scope>
    <source>
        <strain evidence="1">P15</strain>
    </source>
</reference>
<proteinExistence type="predicted"/>